<organism evidence="1">
    <name type="scientific">Anguilla anguilla</name>
    <name type="common">European freshwater eel</name>
    <name type="synonym">Muraena anguilla</name>
    <dbReference type="NCBI Taxonomy" id="7936"/>
    <lineage>
        <taxon>Eukaryota</taxon>
        <taxon>Metazoa</taxon>
        <taxon>Chordata</taxon>
        <taxon>Craniata</taxon>
        <taxon>Vertebrata</taxon>
        <taxon>Euteleostomi</taxon>
        <taxon>Actinopterygii</taxon>
        <taxon>Neopterygii</taxon>
        <taxon>Teleostei</taxon>
        <taxon>Anguilliformes</taxon>
        <taxon>Anguillidae</taxon>
        <taxon>Anguilla</taxon>
    </lineage>
</organism>
<dbReference type="EMBL" id="GBXM01016735">
    <property type="protein sequence ID" value="JAH91842.1"/>
    <property type="molecule type" value="Transcribed_RNA"/>
</dbReference>
<protein>
    <submittedName>
        <fullName evidence="1">Uncharacterized protein</fullName>
    </submittedName>
</protein>
<dbReference type="AlphaFoldDB" id="A0A0E9WNB1"/>
<evidence type="ECO:0000313" key="1">
    <source>
        <dbReference type="EMBL" id="JAH91842.1"/>
    </source>
</evidence>
<sequence>MVKRHLTSAMVCRWCVPGYSCSPIFTSTSATGTRTQQSVFVFQIFLSRVFAVDSKTYLTGSWNIKSIVVFFPQKESCPL</sequence>
<reference evidence="1" key="2">
    <citation type="journal article" date="2015" name="Fish Shellfish Immunol.">
        <title>Early steps in the European eel (Anguilla anguilla)-Vibrio vulnificus interaction in the gills: Role of the RtxA13 toxin.</title>
        <authorList>
            <person name="Callol A."/>
            <person name="Pajuelo D."/>
            <person name="Ebbesson L."/>
            <person name="Teles M."/>
            <person name="MacKenzie S."/>
            <person name="Amaro C."/>
        </authorList>
    </citation>
    <scope>NUCLEOTIDE SEQUENCE</scope>
</reference>
<proteinExistence type="predicted"/>
<name>A0A0E9WNB1_ANGAN</name>
<accession>A0A0E9WNB1</accession>
<reference evidence="1" key="1">
    <citation type="submission" date="2014-11" db="EMBL/GenBank/DDBJ databases">
        <authorList>
            <person name="Amaro Gonzalez C."/>
        </authorList>
    </citation>
    <scope>NUCLEOTIDE SEQUENCE</scope>
</reference>